<keyword evidence="2" id="KW-1185">Reference proteome</keyword>
<name>A0A923NLM5_9FIRM</name>
<proteinExistence type="predicted"/>
<organism evidence="1 2">
    <name type="scientific">Zhenpiania hominis</name>
    <dbReference type="NCBI Taxonomy" id="2763644"/>
    <lineage>
        <taxon>Bacteria</taxon>
        <taxon>Bacillati</taxon>
        <taxon>Bacillota</taxon>
        <taxon>Clostridia</taxon>
        <taxon>Peptostreptococcales</taxon>
        <taxon>Anaerovoracaceae</taxon>
        <taxon>Zhenpiania</taxon>
    </lineage>
</organism>
<gene>
    <name evidence="1" type="ORF">H9L42_13295</name>
</gene>
<evidence type="ECO:0000313" key="1">
    <source>
        <dbReference type="EMBL" id="MBC6680799.1"/>
    </source>
</evidence>
<sequence length="137" mass="15389">MQEIANDTRIRKSQTRKIRVLKVLILLCWLVCILGVSKGLEYQDLSSPEQIVSIKASEGKLEIVTDLPFYRSLSGDYMSGNAAEVNDTMELSLVTRIDLSMKNEETIQIDIRDLGNGAELKKVNIVDEKGIVKTVYL</sequence>
<dbReference type="RefSeq" id="WP_187303896.1">
    <property type="nucleotide sequence ID" value="NZ_JACRYT010000019.1"/>
</dbReference>
<reference evidence="1" key="1">
    <citation type="submission" date="2020-08" db="EMBL/GenBank/DDBJ databases">
        <title>Genome public.</title>
        <authorList>
            <person name="Liu C."/>
            <person name="Sun Q."/>
        </authorList>
    </citation>
    <scope>NUCLEOTIDE SEQUENCE</scope>
    <source>
        <strain evidence="1">BX12</strain>
    </source>
</reference>
<comment type="caution">
    <text evidence="1">The sequence shown here is derived from an EMBL/GenBank/DDBJ whole genome shotgun (WGS) entry which is preliminary data.</text>
</comment>
<dbReference type="AlphaFoldDB" id="A0A923NLM5"/>
<accession>A0A923NLM5</accession>
<dbReference type="EMBL" id="JACRYT010000019">
    <property type="protein sequence ID" value="MBC6680799.1"/>
    <property type="molecule type" value="Genomic_DNA"/>
</dbReference>
<evidence type="ECO:0000313" key="2">
    <source>
        <dbReference type="Proteomes" id="UP000602647"/>
    </source>
</evidence>
<protein>
    <submittedName>
        <fullName evidence="1">Uncharacterized protein</fullName>
    </submittedName>
</protein>
<dbReference type="Proteomes" id="UP000602647">
    <property type="component" value="Unassembled WGS sequence"/>
</dbReference>